<dbReference type="KEGG" id="mcb:Mycch_1207"/>
<name>I4BFF8_MYCCN</name>
<sequence precursor="true">MTDRTELAELAEQAATALLKAIAGAAPKSQSTDGVLHLAQAYALVVSAQTDKAPQPPISRD</sequence>
<evidence type="ECO:0000313" key="2">
    <source>
        <dbReference type="Proteomes" id="UP000006057"/>
    </source>
</evidence>
<reference evidence="1 2" key="1">
    <citation type="submission" date="2012-06" db="EMBL/GenBank/DDBJ databases">
        <title>Complete sequence of chromosome of Mycobacterium chubuense NBB4.</title>
        <authorList>
            <consortium name="US DOE Joint Genome Institute"/>
            <person name="Lucas S."/>
            <person name="Han J."/>
            <person name="Lapidus A."/>
            <person name="Cheng J.-F."/>
            <person name="Goodwin L."/>
            <person name="Pitluck S."/>
            <person name="Peters L."/>
            <person name="Mikhailova N."/>
            <person name="Teshima H."/>
            <person name="Detter J.C."/>
            <person name="Han C."/>
            <person name="Tapia R."/>
            <person name="Land M."/>
            <person name="Hauser L."/>
            <person name="Kyrpides N."/>
            <person name="Ivanova N."/>
            <person name="Pagani I."/>
            <person name="Mattes T."/>
            <person name="Holmes A."/>
            <person name="Rutledge P."/>
            <person name="Paulsen I."/>
            <person name="Coleman N."/>
            <person name="Woyke T."/>
        </authorList>
    </citation>
    <scope>NUCLEOTIDE SEQUENCE [LARGE SCALE GENOMIC DNA]</scope>
    <source>
        <strain evidence="1 2">NBB4</strain>
    </source>
</reference>
<dbReference type="HOGENOM" id="CLU_2917655_0_0_11"/>
<organism evidence="1 2">
    <name type="scientific">Mycolicibacterium chubuense (strain NBB4)</name>
    <name type="common">Mycobacterium chubuense</name>
    <dbReference type="NCBI Taxonomy" id="710421"/>
    <lineage>
        <taxon>Bacteria</taxon>
        <taxon>Bacillati</taxon>
        <taxon>Actinomycetota</taxon>
        <taxon>Actinomycetes</taxon>
        <taxon>Mycobacteriales</taxon>
        <taxon>Mycobacteriaceae</taxon>
        <taxon>Mycolicibacterium</taxon>
    </lineage>
</organism>
<dbReference type="Proteomes" id="UP000006057">
    <property type="component" value="Chromosome"/>
</dbReference>
<dbReference type="RefSeq" id="WP_014814498.1">
    <property type="nucleotide sequence ID" value="NC_018027.1"/>
</dbReference>
<keyword evidence="2" id="KW-1185">Reference proteome</keyword>
<protein>
    <submittedName>
        <fullName evidence="1">Uncharacterized protein</fullName>
    </submittedName>
</protein>
<dbReference type="OrthoDB" id="4764807at2"/>
<dbReference type="PATRIC" id="fig|710421.3.peg.1216"/>
<evidence type="ECO:0000313" key="1">
    <source>
        <dbReference type="EMBL" id="AFM16015.1"/>
    </source>
</evidence>
<gene>
    <name evidence="1" type="ordered locus">Mycch_1207</name>
</gene>
<dbReference type="AlphaFoldDB" id="I4BFF8"/>
<proteinExistence type="predicted"/>
<accession>I4BFF8</accession>
<dbReference type="EMBL" id="CP003053">
    <property type="protein sequence ID" value="AFM16015.1"/>
    <property type="molecule type" value="Genomic_DNA"/>
</dbReference>
<dbReference type="STRING" id="710421.Mycch_1207"/>